<accession>A0A6J5P6F0</accession>
<protein>
    <submittedName>
        <fullName evidence="1">Uncharacterized protein</fullName>
    </submittedName>
</protein>
<dbReference type="EMBL" id="LR796800">
    <property type="protein sequence ID" value="CAB4167083.1"/>
    <property type="molecule type" value="Genomic_DNA"/>
</dbReference>
<evidence type="ECO:0000313" key="1">
    <source>
        <dbReference type="EMBL" id="CAB4167083.1"/>
    </source>
</evidence>
<sequence>MSDDKWRKIAEDLYEQVCINFCWHCGHERTREYKADAAVTRYRDAICDELLGSEMCDPHDPCEMCKE</sequence>
<organism evidence="1">
    <name type="scientific">uncultured Caudovirales phage</name>
    <dbReference type="NCBI Taxonomy" id="2100421"/>
    <lineage>
        <taxon>Viruses</taxon>
        <taxon>Duplodnaviria</taxon>
        <taxon>Heunggongvirae</taxon>
        <taxon>Uroviricota</taxon>
        <taxon>Caudoviricetes</taxon>
        <taxon>Peduoviridae</taxon>
        <taxon>Maltschvirus</taxon>
        <taxon>Maltschvirus maltsch</taxon>
    </lineage>
</organism>
<name>A0A6J5P6F0_9CAUD</name>
<gene>
    <name evidence="1" type="ORF">UFOVP873_16</name>
</gene>
<reference evidence="1" key="1">
    <citation type="submission" date="2020-04" db="EMBL/GenBank/DDBJ databases">
        <authorList>
            <person name="Chiriac C."/>
            <person name="Salcher M."/>
            <person name="Ghai R."/>
            <person name="Kavagutti S V."/>
        </authorList>
    </citation>
    <scope>NUCLEOTIDE SEQUENCE</scope>
</reference>
<proteinExistence type="predicted"/>